<dbReference type="InterPro" id="IPR000618">
    <property type="entry name" value="Insect_cuticle"/>
</dbReference>
<name>A0A1I8MVX7_MUSDO</name>
<dbReference type="OrthoDB" id="10071059at2759"/>
<dbReference type="GO" id="GO:0005615">
    <property type="term" value="C:extracellular space"/>
    <property type="evidence" value="ECO:0007669"/>
    <property type="project" value="TreeGrafter"/>
</dbReference>
<protein>
    <submittedName>
        <fullName evidence="6">Larval cuticle protein A2B</fullName>
    </submittedName>
</protein>
<organism evidence="4">
    <name type="scientific">Musca domestica</name>
    <name type="common">House fly</name>
    <dbReference type="NCBI Taxonomy" id="7370"/>
    <lineage>
        <taxon>Eukaryota</taxon>
        <taxon>Metazoa</taxon>
        <taxon>Ecdysozoa</taxon>
        <taxon>Arthropoda</taxon>
        <taxon>Hexapoda</taxon>
        <taxon>Insecta</taxon>
        <taxon>Pterygota</taxon>
        <taxon>Neoptera</taxon>
        <taxon>Endopterygota</taxon>
        <taxon>Diptera</taxon>
        <taxon>Brachycera</taxon>
        <taxon>Muscomorpha</taxon>
        <taxon>Muscoidea</taxon>
        <taxon>Muscidae</taxon>
        <taxon>Musca</taxon>
    </lineage>
</organism>
<dbReference type="VEuPathDB" id="VectorBase:MDOA008993"/>
<evidence type="ECO:0000313" key="4">
    <source>
        <dbReference type="EnsemblMetazoa" id="MDOA008993-PB"/>
    </source>
</evidence>
<dbReference type="PANTHER" id="PTHR12236">
    <property type="entry name" value="STRUCTURAL CONTITUENT OF CUTICLE"/>
    <property type="match status" value="1"/>
</dbReference>
<dbReference type="EnsemblMetazoa" id="MDOA008993-RB">
    <property type="protein sequence ID" value="MDOA008993-PB"/>
    <property type="gene ID" value="MDOA008993"/>
</dbReference>
<evidence type="ECO:0000313" key="6">
    <source>
        <dbReference type="RefSeq" id="XP_011296253.1"/>
    </source>
</evidence>
<evidence type="ECO:0000256" key="1">
    <source>
        <dbReference type="ARBA" id="ARBA00022460"/>
    </source>
</evidence>
<dbReference type="Proteomes" id="UP001652621">
    <property type="component" value="Unplaced"/>
</dbReference>
<dbReference type="AlphaFoldDB" id="A0A1I8MVX7"/>
<dbReference type="PROSITE" id="PS51155">
    <property type="entry name" value="CHIT_BIND_RR_2"/>
    <property type="match status" value="1"/>
</dbReference>
<dbReference type="InterPro" id="IPR051217">
    <property type="entry name" value="Insect_Cuticle_Struc_Prot"/>
</dbReference>
<reference evidence="4" key="1">
    <citation type="submission" date="2020-05" db="UniProtKB">
        <authorList>
            <consortium name="EnsemblMetazoa"/>
        </authorList>
    </citation>
    <scope>IDENTIFICATION</scope>
    <source>
        <strain evidence="4">Aabys</strain>
    </source>
</reference>
<keyword evidence="5" id="KW-1185">Reference proteome</keyword>
<keyword evidence="1 2" id="KW-0193">Cuticle</keyword>
<gene>
    <name evidence="4" type="primary">101887266</name>
    <name evidence="6" type="synonym">LOC101887266</name>
</gene>
<dbReference type="eggNOG" id="ENOG502S21C">
    <property type="taxonomic scope" value="Eukaryota"/>
</dbReference>
<reference evidence="6" key="2">
    <citation type="submission" date="2025-04" db="UniProtKB">
        <authorList>
            <consortium name="RefSeq"/>
        </authorList>
    </citation>
    <scope>IDENTIFICATION</scope>
    <source>
        <strain evidence="6">Aabys</strain>
    </source>
</reference>
<dbReference type="KEGG" id="mde:101887266"/>
<feature type="signal peptide" evidence="3">
    <location>
        <begin position="1"/>
        <end position="17"/>
    </location>
</feature>
<proteinExistence type="predicted"/>
<dbReference type="PRINTS" id="PR00947">
    <property type="entry name" value="CUTICLE"/>
</dbReference>
<dbReference type="GeneID" id="101887266"/>
<dbReference type="GO" id="GO:0042302">
    <property type="term" value="F:structural constituent of cuticle"/>
    <property type="evidence" value="ECO:0007669"/>
    <property type="project" value="UniProtKB-UniRule"/>
</dbReference>
<evidence type="ECO:0000256" key="3">
    <source>
        <dbReference type="SAM" id="SignalP"/>
    </source>
</evidence>
<dbReference type="GO" id="GO:0031012">
    <property type="term" value="C:extracellular matrix"/>
    <property type="evidence" value="ECO:0007669"/>
    <property type="project" value="TreeGrafter"/>
</dbReference>
<evidence type="ECO:0000256" key="2">
    <source>
        <dbReference type="PROSITE-ProRule" id="PRU00497"/>
    </source>
</evidence>
<dbReference type="RefSeq" id="XP_011296253.1">
    <property type="nucleotide sequence ID" value="XM_011297951.2"/>
</dbReference>
<dbReference type="PANTHER" id="PTHR12236:SF86">
    <property type="entry name" value="CCP84AC-RELATED"/>
    <property type="match status" value="1"/>
</dbReference>
<keyword evidence="3" id="KW-0732">Signal</keyword>
<feature type="chain" id="PRO_5044560925" evidence="3">
    <location>
        <begin position="18"/>
        <end position="167"/>
    </location>
</feature>
<accession>A0A1I8MVX7</accession>
<dbReference type="STRING" id="7370.A0A1I8MVX7"/>
<dbReference type="VEuPathDB" id="VectorBase:MDOMA2_019702"/>
<dbReference type="Pfam" id="PF00379">
    <property type="entry name" value="Chitin_bind_4"/>
    <property type="match status" value="1"/>
</dbReference>
<evidence type="ECO:0000313" key="5">
    <source>
        <dbReference type="Proteomes" id="UP001652621"/>
    </source>
</evidence>
<sequence length="167" mass="17548">MVQKLIVLSTLLAVASAVVIPAPAYPAYAHGPAYPAYHGPAVLPAVAKLAVAKVAAPEPYDPNPQYSYSYDVHDASTGDIKSQQETRNGDAVQGAYSLIEPDGTRRLVEYTSDPVHGFNAVVHREPAAVKVAPVAKVLAPAPLLHAPVVAKAVLPAYHGIPAYPAYH</sequence>